<evidence type="ECO:0000256" key="9">
    <source>
        <dbReference type="SAM" id="Phobius"/>
    </source>
</evidence>
<evidence type="ECO:0000256" key="2">
    <source>
        <dbReference type="ARBA" id="ARBA00009773"/>
    </source>
</evidence>
<evidence type="ECO:0000313" key="11">
    <source>
        <dbReference type="Proteomes" id="UP000192591"/>
    </source>
</evidence>
<comment type="similarity">
    <text evidence="2">Belongs to the autoinducer-2 exporter (AI-2E) (TC 2.A.86) family.</text>
</comment>
<comment type="caution">
    <text evidence="10">The sequence shown here is derived from an EMBL/GenBank/DDBJ whole genome shotgun (WGS) entry which is preliminary data.</text>
</comment>
<feature type="transmembrane region" description="Helical" evidence="9">
    <location>
        <begin position="39"/>
        <end position="61"/>
    </location>
</feature>
<evidence type="ECO:0000256" key="5">
    <source>
        <dbReference type="ARBA" id="ARBA00022692"/>
    </source>
</evidence>
<protein>
    <submittedName>
        <fullName evidence="10">AI-2E family transporter</fullName>
    </submittedName>
</protein>
<dbReference type="RefSeq" id="WP_081194099.1">
    <property type="nucleotide sequence ID" value="NZ_MWIH01000008.1"/>
</dbReference>
<feature type="compositionally biased region" description="Basic and acidic residues" evidence="8">
    <location>
        <begin position="379"/>
        <end position="388"/>
    </location>
</feature>
<keyword evidence="4" id="KW-1003">Cell membrane</keyword>
<evidence type="ECO:0000256" key="3">
    <source>
        <dbReference type="ARBA" id="ARBA00022448"/>
    </source>
</evidence>
<keyword evidence="7 9" id="KW-0472">Membrane</keyword>
<reference evidence="10 11" key="1">
    <citation type="submission" date="2017-02" db="EMBL/GenBank/DDBJ databases">
        <title>Draft genome of Saccharomonospora sp. 154.</title>
        <authorList>
            <person name="Alonso-Carmona G.S."/>
            <person name="De La Haba R."/>
            <person name="Vera-Gargallo B."/>
            <person name="Sandoval-Trujillo A.H."/>
            <person name="Ramirez-Duran N."/>
            <person name="Ventosa A."/>
        </authorList>
    </citation>
    <scope>NUCLEOTIDE SEQUENCE [LARGE SCALE GENOMIC DNA]</scope>
    <source>
        <strain evidence="10 11">LRS4.154</strain>
    </source>
</reference>
<dbReference type="InterPro" id="IPR002549">
    <property type="entry name" value="AI-2E-like"/>
</dbReference>
<dbReference type="Pfam" id="PF01594">
    <property type="entry name" value="AI-2E_transport"/>
    <property type="match status" value="1"/>
</dbReference>
<name>A0A1V8ZYK4_SACPI</name>
<dbReference type="STRING" id="1962155.B1813_18710"/>
<keyword evidence="5 9" id="KW-0812">Transmembrane</keyword>
<dbReference type="Proteomes" id="UP000192591">
    <property type="component" value="Unassembled WGS sequence"/>
</dbReference>
<dbReference type="PANTHER" id="PTHR21716">
    <property type="entry name" value="TRANSMEMBRANE PROTEIN"/>
    <property type="match status" value="1"/>
</dbReference>
<keyword evidence="3" id="KW-0813">Transport</keyword>
<feature type="transmembrane region" description="Helical" evidence="9">
    <location>
        <begin position="240"/>
        <end position="264"/>
    </location>
</feature>
<feature type="transmembrane region" description="Helical" evidence="9">
    <location>
        <begin position="12"/>
        <end position="33"/>
    </location>
</feature>
<dbReference type="PANTHER" id="PTHR21716:SF53">
    <property type="entry name" value="PERMEASE PERM-RELATED"/>
    <property type="match status" value="1"/>
</dbReference>
<evidence type="ECO:0000256" key="7">
    <source>
        <dbReference type="ARBA" id="ARBA00023136"/>
    </source>
</evidence>
<feature type="compositionally biased region" description="Basic and acidic residues" evidence="8">
    <location>
        <begin position="348"/>
        <end position="359"/>
    </location>
</feature>
<evidence type="ECO:0000256" key="4">
    <source>
        <dbReference type="ARBA" id="ARBA00022475"/>
    </source>
</evidence>
<dbReference type="EMBL" id="MWIH01000008">
    <property type="protein sequence ID" value="OQO89878.1"/>
    <property type="molecule type" value="Genomic_DNA"/>
</dbReference>
<organism evidence="10 11">
    <name type="scientific">Saccharomonospora piscinae</name>
    <dbReference type="NCBI Taxonomy" id="687388"/>
    <lineage>
        <taxon>Bacteria</taxon>
        <taxon>Bacillati</taxon>
        <taxon>Actinomycetota</taxon>
        <taxon>Actinomycetes</taxon>
        <taxon>Pseudonocardiales</taxon>
        <taxon>Pseudonocardiaceae</taxon>
        <taxon>Saccharomonospora</taxon>
    </lineage>
</organism>
<gene>
    <name evidence="10" type="ORF">B1813_18710</name>
</gene>
<comment type="subcellular location">
    <subcellularLocation>
        <location evidence="1">Cell membrane</location>
        <topology evidence="1">Multi-pass membrane protein</topology>
    </subcellularLocation>
</comment>
<keyword evidence="11" id="KW-1185">Reference proteome</keyword>
<feature type="region of interest" description="Disordered" evidence="8">
    <location>
        <begin position="348"/>
        <end position="388"/>
    </location>
</feature>
<feature type="transmembrane region" description="Helical" evidence="9">
    <location>
        <begin position="271"/>
        <end position="288"/>
    </location>
</feature>
<feature type="transmembrane region" description="Helical" evidence="9">
    <location>
        <begin position="308"/>
        <end position="335"/>
    </location>
</feature>
<feature type="transmembrane region" description="Helical" evidence="9">
    <location>
        <begin position="73"/>
        <end position="98"/>
    </location>
</feature>
<feature type="transmembrane region" description="Helical" evidence="9">
    <location>
        <begin position="209"/>
        <end position="234"/>
    </location>
</feature>
<feature type="compositionally biased region" description="Acidic residues" evidence="8">
    <location>
        <begin position="365"/>
        <end position="378"/>
    </location>
</feature>
<keyword evidence="6 9" id="KW-1133">Transmembrane helix</keyword>
<proteinExistence type="inferred from homology"/>
<evidence type="ECO:0000256" key="8">
    <source>
        <dbReference type="SAM" id="MobiDB-lite"/>
    </source>
</evidence>
<evidence type="ECO:0000256" key="6">
    <source>
        <dbReference type="ARBA" id="ARBA00022989"/>
    </source>
</evidence>
<feature type="transmembrane region" description="Helical" evidence="9">
    <location>
        <begin position="152"/>
        <end position="174"/>
    </location>
</feature>
<sequence>MPEPAVRFTSGTLRRAAVISVQLLVVFAALWALRNVAKHLSYVLIPLFVALLLTAMLEPVVSWLTRRRWPRFLAVLAALVFGLIVVGGLVTFVVLSIIESYDDLQGRVLEGIERLQRWLNQGPFPVSGELVGRAQDWIGGNQSTVLTQALTAFSTVGSFVVGLVIALVLFIMFLHAGPRLWAATLLPWRPETREIVDDAGRRAYRGVVLYVRVTALVALIDALGIGIGLAVVGVPLAVPLAALVFIGGFVPYVGAVASGFLAVAVTLVSNGLPAALIILGVVLAVQQLEGQVLQPVLQGNFSNLHPAVVLVALVIGGAEGGIAGVLFAVPVLAAVRGVVLAVAEHHASREAPAEPEREPAGTVEDGGDAAVDGEDESDRPDGGGRPEV</sequence>
<evidence type="ECO:0000256" key="1">
    <source>
        <dbReference type="ARBA" id="ARBA00004651"/>
    </source>
</evidence>
<evidence type="ECO:0000313" key="10">
    <source>
        <dbReference type="EMBL" id="OQO89878.1"/>
    </source>
</evidence>
<accession>A0A1V8ZYK4</accession>
<dbReference type="GO" id="GO:0055085">
    <property type="term" value="P:transmembrane transport"/>
    <property type="evidence" value="ECO:0007669"/>
    <property type="project" value="TreeGrafter"/>
</dbReference>
<dbReference type="AlphaFoldDB" id="A0A1V8ZYK4"/>
<dbReference type="GO" id="GO:0005886">
    <property type="term" value="C:plasma membrane"/>
    <property type="evidence" value="ECO:0007669"/>
    <property type="project" value="UniProtKB-SubCell"/>
</dbReference>